<dbReference type="KEGG" id="maj:MAA_09275"/>
<feature type="compositionally biased region" description="Acidic residues" evidence="4">
    <location>
        <begin position="1490"/>
        <end position="1512"/>
    </location>
</feature>
<dbReference type="InterPro" id="IPR002110">
    <property type="entry name" value="Ankyrin_rpt"/>
</dbReference>
<dbReference type="SUPFAM" id="SSF48403">
    <property type="entry name" value="Ankyrin repeat"/>
    <property type="match status" value="2"/>
</dbReference>
<dbReference type="PROSITE" id="PS50088">
    <property type="entry name" value="ANK_REPEAT"/>
    <property type="match status" value="1"/>
</dbReference>
<dbReference type="Gene3D" id="3.40.50.1820">
    <property type="entry name" value="alpha/beta hydrolase"/>
    <property type="match status" value="1"/>
</dbReference>
<reference evidence="6 7" key="1">
    <citation type="journal article" date="2011" name="PLoS Genet.">
        <title>Genome sequencing and comparative transcriptomics of the model entomopathogenic fungi Metarhizium anisopliae and M. acridum.</title>
        <authorList>
            <person name="Gao Q."/>
            <person name="Jin K."/>
            <person name="Ying S.H."/>
            <person name="Zhang Y."/>
            <person name="Xiao G."/>
            <person name="Shang Y."/>
            <person name="Duan Z."/>
            <person name="Hu X."/>
            <person name="Xie X.Q."/>
            <person name="Zhou G."/>
            <person name="Peng G."/>
            <person name="Luo Z."/>
            <person name="Huang W."/>
            <person name="Wang B."/>
            <person name="Fang W."/>
            <person name="Wang S."/>
            <person name="Zhong Y."/>
            <person name="Ma L.J."/>
            <person name="St Leger R.J."/>
            <person name="Zhao G.P."/>
            <person name="Pei Y."/>
            <person name="Feng M.G."/>
            <person name="Xia Y."/>
            <person name="Wang C."/>
        </authorList>
    </citation>
    <scope>NUCLEOTIDE SEQUENCE [LARGE SCALE GENOMIC DNA]</scope>
    <source>
        <strain evidence="7">ARSEF 23 / ATCC MYA-3075</strain>
    </source>
</reference>
<sequence length="1512" mass="172508">MALQSMAPDNDIPLPRIRKDGITILFDNTSTEASNIDIVFIHGLNGHPKDTWSHNVTGFFWPWELRKELETVRVMTFGYDASFDNVTKNFIRIKDIAAAFTDSLVNKRRTTEEKNRPIVFIAHSLGGLVAKAATVLASEAQASRANDLDKVYPCIGAFMFFGTPHGGSKVLGTTGAWILQKMARAAFRQIPPKLERALEQNSDELLDLADSFRKVSLYVDSQLLISTYFEQKATVFLNERIVDPASASIQYARADDARPINADHVGMVKFENNEDGNYEDVLGRLQRWVEKLTIEGHPVVAGKAEECMRAMYEIAGNYENQRAQIDTPIPETCQWILSHCKYEAWISAEQSALLWVTADAGCGKSVLAGFLSDTLEETHPSLICPFFFKSGLNQRNDLRHALCALLHRILSNRLALVRCLIQDFRQKGPAFLSDVRRLWDIVCTMTLQRDCPPILWILDAIDECTKSARDQLIQFLASTFSQQRFAGSFKVLVTSRPYYEIQALFTDKTIRLRGEDEASSVSLDVERLIHFRIEEMKDEGFLSPNIYKQVLAHLIQRADRTFLWATLVFESLRNLSSRSESEVLRAVQRLPPTLDKFYEDALESSRDRDACKRLLQIILVATRPLSLDEVNIALNIKEDKFRVRDLCAELEPDIEFRVKNLAGYFIRIVNSRVFFIHETARDFLLRTDVTNISYSWKGSLTLPGSNLTLAKICISFLIQDEWSLPSSVRGAMIPSIQFAAKFLEVPKAFGVPFMTFFEYSAHNWFVHLEEGDLAMEPITYPILFRLYNPKFLGVWWSFYADRGFYAAAVNQKHYYLHHIVARGHFSVLRSIEKLPFFNIYEDSRGQGVLEIAAIKGHEKIVRWLLSNHDRAKLHCTEALVLATKYRNVPIMKTLLEAGLNSNECQIISSIGRAVLPPPTEAEGSWAQVLTTLRNAKGIEPEDFLSAATYLPFSHLKDLFQELKNMHLFFRWMLLNNFRLWIITFLMHRHDPRKYILQDALRALKDGHHDAMFHLLETMRKDIRWISERRRLNIVFIPEGKHLWSDFFSTSQHTLEMGILELFHPVTTHDQNPWDLSGKKSLKYPEQMPQNPELNWELFSRPETVFEYLDDLEPRRQDIFLLVLQTLATMKPKSYEMTLIYAILVHEGLAIFMFENSQKLGGEFRVQLVAPLVCLTRRTYLLQLMCRTGLDVNQNDSFGISPLLAAVASGDEDIIQYLITLRARPDEPCHAHFQEDEYGMSNSSIRFLRVIWQRVFLPSDPVPLLPIGLAARSRQKNIVKLLMANGASPWQEALLSYKPFKGKASQCSVFDVAARDLFLPELLQWIIQNSKDVSHILDQRDACTGKTLLHWAVRAGDESMIDEMICQRAPINAQDDDGLTPLHEVTMGVGQGLLPNAFTMVKQLHLGGADLTIQNHHGKTPLQSALVGKDYTELSRSILEAIVDYLSRAPKWGSNQLDQDAIRAAHKQDLITAAIRRQASFSMNTPPSNADFEDFEEDDEEEHTTDDECGGRA</sequence>
<dbReference type="InterPro" id="IPR056884">
    <property type="entry name" value="NPHP3-like_N"/>
</dbReference>
<comment type="caution">
    <text evidence="6">The sequence shown here is derived from an EMBL/GenBank/DDBJ whole genome shotgun (WGS) entry which is preliminary data.</text>
</comment>
<dbReference type="PROSITE" id="PS50297">
    <property type="entry name" value="ANK_REP_REGION"/>
    <property type="match status" value="1"/>
</dbReference>
<reference evidence="6 7" key="2">
    <citation type="journal article" date="2014" name="Proc. Natl. Acad. Sci. U.S.A.">
        <title>Trajectory and genomic determinants of fungal-pathogen speciation and host adaptation.</title>
        <authorList>
            <person name="Hu X."/>
            <person name="Xiao G."/>
            <person name="Zheng P."/>
            <person name="Shang Y."/>
            <person name="Su Y."/>
            <person name="Zhang X."/>
            <person name="Liu X."/>
            <person name="Zhan S."/>
            <person name="St Leger R.J."/>
            <person name="Wang C."/>
        </authorList>
    </citation>
    <scope>GENOME REANNOTATION</scope>
    <source>
        <strain evidence="7">ARSEF 23 / ATCC MYA-3075</strain>
    </source>
</reference>
<dbReference type="Proteomes" id="UP000002498">
    <property type="component" value="Unassembled WGS sequence"/>
</dbReference>
<dbReference type="Pfam" id="PF22939">
    <property type="entry name" value="WHD_GPIID"/>
    <property type="match status" value="1"/>
</dbReference>
<dbReference type="EMBL" id="ADNJ02000010">
    <property type="protein sequence ID" value="EFY95326.2"/>
    <property type="molecule type" value="Genomic_DNA"/>
</dbReference>
<dbReference type="SMART" id="SM00248">
    <property type="entry name" value="ANK"/>
    <property type="match status" value="7"/>
</dbReference>
<feature type="domain" description="NACHT" evidence="5">
    <location>
        <begin position="352"/>
        <end position="497"/>
    </location>
</feature>
<evidence type="ECO:0000259" key="5">
    <source>
        <dbReference type="PROSITE" id="PS50837"/>
    </source>
</evidence>
<dbReference type="InterPro" id="IPR007751">
    <property type="entry name" value="DUF676_lipase-like"/>
</dbReference>
<keyword evidence="7" id="KW-1185">Reference proteome</keyword>
<keyword evidence="2" id="KW-0677">Repeat</keyword>
<name>E9FAH6_METRA</name>
<comment type="similarity">
    <text evidence="1">Belongs to the putative lipase ROG1 family.</text>
</comment>
<dbReference type="SUPFAM" id="SSF53474">
    <property type="entry name" value="alpha/beta-Hydrolases"/>
    <property type="match status" value="1"/>
</dbReference>
<dbReference type="Gene3D" id="1.25.40.20">
    <property type="entry name" value="Ankyrin repeat-containing domain"/>
    <property type="match status" value="3"/>
</dbReference>
<evidence type="ECO:0000313" key="7">
    <source>
        <dbReference type="Proteomes" id="UP000002498"/>
    </source>
</evidence>
<dbReference type="InterPro" id="IPR054471">
    <property type="entry name" value="GPIID_WHD"/>
</dbReference>
<dbReference type="InterPro" id="IPR027417">
    <property type="entry name" value="P-loop_NTPase"/>
</dbReference>
<dbReference type="PANTHER" id="PTHR10039">
    <property type="entry name" value="AMELOGENIN"/>
    <property type="match status" value="1"/>
</dbReference>
<feature type="compositionally biased region" description="Polar residues" evidence="4">
    <location>
        <begin position="1478"/>
        <end position="1487"/>
    </location>
</feature>
<protein>
    <submittedName>
        <fullName evidence="6">Ankyrin repeat-containing domain protein</fullName>
    </submittedName>
</protein>
<dbReference type="Pfam" id="PF24883">
    <property type="entry name" value="NPHP3_N"/>
    <property type="match status" value="1"/>
</dbReference>
<proteinExistence type="inferred from homology"/>
<evidence type="ECO:0000256" key="1">
    <source>
        <dbReference type="ARBA" id="ARBA00007920"/>
    </source>
</evidence>
<dbReference type="Pfam" id="PF05057">
    <property type="entry name" value="DUF676"/>
    <property type="match status" value="1"/>
</dbReference>
<dbReference type="Gene3D" id="3.40.50.300">
    <property type="entry name" value="P-loop containing nucleotide triphosphate hydrolases"/>
    <property type="match status" value="1"/>
</dbReference>
<evidence type="ECO:0000256" key="2">
    <source>
        <dbReference type="ARBA" id="ARBA00022737"/>
    </source>
</evidence>
<evidence type="ECO:0000256" key="4">
    <source>
        <dbReference type="SAM" id="MobiDB-lite"/>
    </source>
</evidence>
<dbReference type="OrthoDB" id="1658288at2759"/>
<dbReference type="InterPro" id="IPR007111">
    <property type="entry name" value="NACHT_NTPase"/>
</dbReference>
<dbReference type="InterPro" id="IPR036770">
    <property type="entry name" value="Ankyrin_rpt-contain_sf"/>
</dbReference>
<dbReference type="HOGENOM" id="CLU_256040_0_0_1"/>
<keyword evidence="3" id="KW-0040">ANK repeat</keyword>
<feature type="region of interest" description="Disordered" evidence="4">
    <location>
        <begin position="1477"/>
        <end position="1512"/>
    </location>
</feature>
<dbReference type="PROSITE" id="PS50837">
    <property type="entry name" value="NACHT"/>
    <property type="match status" value="1"/>
</dbReference>
<dbReference type="InterPro" id="IPR029058">
    <property type="entry name" value="AB_hydrolase_fold"/>
</dbReference>
<dbReference type="GeneID" id="19263561"/>
<feature type="repeat" description="ANK" evidence="3">
    <location>
        <begin position="1343"/>
        <end position="1375"/>
    </location>
</feature>
<organism evidence="6 7">
    <name type="scientific">Metarhizium robertsii (strain ARSEF 23 / ATCC MYA-3075)</name>
    <name type="common">Metarhizium anisopliae (strain ARSEF 23)</name>
    <dbReference type="NCBI Taxonomy" id="655844"/>
    <lineage>
        <taxon>Eukaryota</taxon>
        <taxon>Fungi</taxon>
        <taxon>Dikarya</taxon>
        <taxon>Ascomycota</taxon>
        <taxon>Pezizomycotina</taxon>
        <taxon>Sordariomycetes</taxon>
        <taxon>Hypocreomycetidae</taxon>
        <taxon>Hypocreales</taxon>
        <taxon>Clavicipitaceae</taxon>
        <taxon>Metarhizium</taxon>
    </lineage>
</organism>
<accession>E9FAH6</accession>
<evidence type="ECO:0000313" key="6">
    <source>
        <dbReference type="EMBL" id="EFY95326.2"/>
    </source>
</evidence>
<dbReference type="PANTHER" id="PTHR10039:SF14">
    <property type="entry name" value="NACHT DOMAIN-CONTAINING PROTEIN"/>
    <property type="match status" value="1"/>
</dbReference>
<gene>
    <name evidence="6" type="ORF">MAA_09275</name>
</gene>
<dbReference type="RefSeq" id="XP_007825464.2">
    <property type="nucleotide sequence ID" value="XM_007827273.2"/>
</dbReference>
<dbReference type="SUPFAM" id="SSF52540">
    <property type="entry name" value="P-loop containing nucleoside triphosphate hydrolases"/>
    <property type="match status" value="1"/>
</dbReference>
<dbReference type="Pfam" id="PF13637">
    <property type="entry name" value="Ank_4"/>
    <property type="match status" value="1"/>
</dbReference>
<evidence type="ECO:0000256" key="3">
    <source>
        <dbReference type="PROSITE-ProRule" id="PRU00023"/>
    </source>
</evidence>